<dbReference type="Pfam" id="PF01272">
    <property type="entry name" value="GreA_GreB"/>
    <property type="match status" value="1"/>
</dbReference>
<dbReference type="PANTHER" id="PTHR30437">
    <property type="entry name" value="TRANSCRIPTION ELONGATION FACTOR GREA"/>
    <property type="match status" value="1"/>
</dbReference>
<dbReference type="EMBL" id="MFNE01000010">
    <property type="protein sequence ID" value="OGG96706.1"/>
    <property type="molecule type" value="Genomic_DNA"/>
</dbReference>
<evidence type="ECO:0000256" key="7">
    <source>
        <dbReference type="ARBA" id="ARBA00030776"/>
    </source>
</evidence>
<dbReference type="GO" id="GO:0006354">
    <property type="term" value="P:DNA-templated transcription elongation"/>
    <property type="evidence" value="ECO:0007669"/>
    <property type="project" value="TreeGrafter"/>
</dbReference>
<evidence type="ECO:0000256" key="3">
    <source>
        <dbReference type="ARBA" id="ARBA00023015"/>
    </source>
</evidence>
<dbReference type="NCBIfam" id="NF001264">
    <property type="entry name" value="PRK00226.1-5"/>
    <property type="match status" value="1"/>
</dbReference>
<dbReference type="NCBIfam" id="NF001263">
    <property type="entry name" value="PRK00226.1-4"/>
    <property type="match status" value="1"/>
</dbReference>
<comment type="function">
    <text evidence="6 8 9">Necessary for efficient RNA polymerase transcription elongation past template-encoded arresting sites. The arresting sites in DNA have the property of trapping a certain fraction of elongating RNA polymerases that pass through, resulting in locked ternary complexes. Cleavage of the nascent transcript by cleavage factors such as GreA or GreB allows the resumption of elongation from the new 3'terminus. GreA releases sequences of 2 to 3 nucleotides.</text>
</comment>
<evidence type="ECO:0000259" key="11">
    <source>
        <dbReference type="Pfam" id="PF03449"/>
    </source>
</evidence>
<dbReference type="HAMAP" id="MF_00105">
    <property type="entry name" value="GreA_GreB"/>
    <property type="match status" value="1"/>
</dbReference>
<dbReference type="SUPFAM" id="SSF54534">
    <property type="entry name" value="FKBP-like"/>
    <property type="match status" value="1"/>
</dbReference>
<protein>
    <recommendedName>
        <fullName evidence="2 8">Transcription elongation factor GreA</fullName>
    </recommendedName>
    <alternativeName>
        <fullName evidence="7 8">Transcript cleavage factor GreA</fullName>
    </alternativeName>
</protein>
<dbReference type="InterPro" id="IPR023459">
    <property type="entry name" value="Tscrpt_elong_fac_GreA/B_fam"/>
</dbReference>
<sequence>MHKDPITLAGYQALQEEHKRLIRFDRPTIIEAIDTARAHGDLKENAEYHAAREKQSFIEGRIERLNHLLANCEVIDIAKMGGPQIRFGATVTYRDLDTEDETTWIIVGEEEADIKQRKISVKSPIAKSLLGKEEGDEVTLRVPKGNVEVEILSVKWG</sequence>
<proteinExistence type="inferred from homology"/>
<dbReference type="SUPFAM" id="SSF46557">
    <property type="entry name" value="GreA transcript cleavage protein, N-terminal domain"/>
    <property type="match status" value="1"/>
</dbReference>
<dbReference type="PROSITE" id="PS00829">
    <property type="entry name" value="GREAB_1"/>
    <property type="match status" value="1"/>
</dbReference>
<comment type="caution">
    <text evidence="12">The sequence shown here is derived from an EMBL/GenBank/DDBJ whole genome shotgun (WGS) entry which is preliminary data.</text>
</comment>
<dbReference type="GO" id="GO:0032784">
    <property type="term" value="P:regulation of DNA-templated transcription elongation"/>
    <property type="evidence" value="ECO:0007669"/>
    <property type="project" value="UniProtKB-UniRule"/>
</dbReference>
<dbReference type="GO" id="GO:0003677">
    <property type="term" value="F:DNA binding"/>
    <property type="evidence" value="ECO:0007669"/>
    <property type="project" value="UniProtKB-UniRule"/>
</dbReference>
<dbReference type="Gene3D" id="3.10.50.30">
    <property type="entry name" value="Transcription elongation factor, GreA/GreB, C-terminal domain"/>
    <property type="match status" value="1"/>
</dbReference>
<keyword evidence="5 8" id="KW-0804">Transcription</keyword>
<keyword evidence="4 8" id="KW-0238">DNA-binding</keyword>
<evidence type="ECO:0000256" key="6">
    <source>
        <dbReference type="ARBA" id="ARBA00024916"/>
    </source>
</evidence>
<dbReference type="InterPro" id="IPR036953">
    <property type="entry name" value="GreA/GreB_C_sf"/>
</dbReference>
<evidence type="ECO:0000256" key="2">
    <source>
        <dbReference type="ARBA" id="ARBA00013729"/>
    </source>
</evidence>
<keyword evidence="12" id="KW-0648">Protein biosynthesis</keyword>
<evidence type="ECO:0000256" key="9">
    <source>
        <dbReference type="RuleBase" id="RU000556"/>
    </source>
</evidence>
<dbReference type="Proteomes" id="UP000178449">
    <property type="component" value="Unassembled WGS sequence"/>
</dbReference>
<dbReference type="GO" id="GO:0070063">
    <property type="term" value="F:RNA polymerase binding"/>
    <property type="evidence" value="ECO:0007669"/>
    <property type="project" value="InterPro"/>
</dbReference>
<feature type="domain" description="Transcription elongation factor GreA/GreB C-terminal" evidence="10">
    <location>
        <begin position="84"/>
        <end position="155"/>
    </location>
</feature>
<dbReference type="PROSITE" id="PS00830">
    <property type="entry name" value="GREAB_2"/>
    <property type="match status" value="1"/>
</dbReference>
<evidence type="ECO:0000313" key="12">
    <source>
        <dbReference type="EMBL" id="OGG96706.1"/>
    </source>
</evidence>
<evidence type="ECO:0000313" key="13">
    <source>
        <dbReference type="Proteomes" id="UP000178449"/>
    </source>
</evidence>
<keyword evidence="12" id="KW-0251">Elongation factor</keyword>
<evidence type="ECO:0000256" key="8">
    <source>
        <dbReference type="HAMAP-Rule" id="MF_00105"/>
    </source>
</evidence>
<dbReference type="PIRSF" id="PIRSF006092">
    <property type="entry name" value="GreA_GreB"/>
    <property type="match status" value="1"/>
</dbReference>
<evidence type="ECO:0000256" key="1">
    <source>
        <dbReference type="ARBA" id="ARBA00008213"/>
    </source>
</evidence>
<name>A0A1F6GF10_9PROT</name>
<dbReference type="PANTHER" id="PTHR30437:SF4">
    <property type="entry name" value="TRANSCRIPTION ELONGATION FACTOR GREA"/>
    <property type="match status" value="1"/>
</dbReference>
<dbReference type="InterPro" id="IPR018151">
    <property type="entry name" value="TF_GreA/GreB_CS"/>
</dbReference>
<dbReference type="Pfam" id="PF03449">
    <property type="entry name" value="GreA_GreB_N"/>
    <property type="match status" value="1"/>
</dbReference>
<dbReference type="Gene3D" id="1.10.287.180">
    <property type="entry name" value="Transcription elongation factor, GreA/GreB, N-terminal domain"/>
    <property type="match status" value="1"/>
</dbReference>
<organism evidence="12 13">
    <name type="scientific">Candidatus Lambdaproteobacteria bacterium RIFOXYD2_FULL_50_16</name>
    <dbReference type="NCBI Taxonomy" id="1817772"/>
    <lineage>
        <taxon>Bacteria</taxon>
        <taxon>Pseudomonadati</taxon>
        <taxon>Pseudomonadota</taxon>
        <taxon>Candidatus Lambdaproteobacteria</taxon>
    </lineage>
</organism>
<dbReference type="FunFam" id="1.10.287.180:FF:000001">
    <property type="entry name" value="Transcription elongation factor GreA"/>
    <property type="match status" value="1"/>
</dbReference>
<dbReference type="GO" id="GO:0003746">
    <property type="term" value="F:translation elongation factor activity"/>
    <property type="evidence" value="ECO:0007669"/>
    <property type="project" value="UniProtKB-KW"/>
</dbReference>
<evidence type="ECO:0000256" key="4">
    <source>
        <dbReference type="ARBA" id="ARBA00023125"/>
    </source>
</evidence>
<dbReference type="FunFam" id="3.10.50.30:FF:000001">
    <property type="entry name" value="Transcription elongation factor GreA"/>
    <property type="match status" value="1"/>
</dbReference>
<dbReference type="InterPro" id="IPR022691">
    <property type="entry name" value="Tscrpt_elong_fac_GreA/B_N"/>
</dbReference>
<dbReference type="InterPro" id="IPR006359">
    <property type="entry name" value="Tscrpt_elong_fac_GreA"/>
</dbReference>
<dbReference type="InterPro" id="IPR036805">
    <property type="entry name" value="Tscrpt_elong_fac_GreA/B_N_sf"/>
</dbReference>
<comment type="similarity">
    <text evidence="1 8 9">Belongs to the GreA/GreB family.</text>
</comment>
<keyword evidence="3 8" id="KW-0805">Transcription regulation</keyword>
<accession>A0A1F6GF10</accession>
<dbReference type="InterPro" id="IPR001437">
    <property type="entry name" value="Tscrpt_elong_fac_GreA/B_C"/>
</dbReference>
<dbReference type="NCBIfam" id="TIGR01462">
    <property type="entry name" value="greA"/>
    <property type="match status" value="1"/>
</dbReference>
<dbReference type="STRING" id="1817772.A2527_03890"/>
<dbReference type="NCBIfam" id="NF001261">
    <property type="entry name" value="PRK00226.1-2"/>
    <property type="match status" value="1"/>
</dbReference>
<dbReference type="AlphaFoldDB" id="A0A1F6GF10"/>
<feature type="domain" description="Transcription elongation factor GreA/GreB N-terminal" evidence="11">
    <location>
        <begin position="5"/>
        <end position="74"/>
    </location>
</feature>
<evidence type="ECO:0000256" key="5">
    <source>
        <dbReference type="ARBA" id="ARBA00023163"/>
    </source>
</evidence>
<dbReference type="InterPro" id="IPR028624">
    <property type="entry name" value="Tscrpt_elong_fac_GreA/B"/>
</dbReference>
<gene>
    <name evidence="8" type="primary">greA</name>
    <name evidence="12" type="ORF">A2527_03890</name>
</gene>
<reference evidence="12 13" key="1">
    <citation type="journal article" date="2016" name="Nat. Commun.">
        <title>Thousands of microbial genomes shed light on interconnected biogeochemical processes in an aquifer system.</title>
        <authorList>
            <person name="Anantharaman K."/>
            <person name="Brown C.T."/>
            <person name="Hug L.A."/>
            <person name="Sharon I."/>
            <person name="Castelle C.J."/>
            <person name="Probst A.J."/>
            <person name="Thomas B.C."/>
            <person name="Singh A."/>
            <person name="Wilkins M.J."/>
            <person name="Karaoz U."/>
            <person name="Brodie E.L."/>
            <person name="Williams K.H."/>
            <person name="Hubbard S.S."/>
            <person name="Banfield J.F."/>
        </authorList>
    </citation>
    <scope>NUCLEOTIDE SEQUENCE [LARGE SCALE GENOMIC DNA]</scope>
</reference>
<evidence type="ECO:0000259" key="10">
    <source>
        <dbReference type="Pfam" id="PF01272"/>
    </source>
</evidence>